<comment type="subcellular location">
    <subcellularLocation>
        <location evidence="1">Cell membrane</location>
        <topology evidence="1">Multi-pass membrane protein</topology>
    </subcellularLocation>
</comment>
<evidence type="ECO:0000256" key="2">
    <source>
        <dbReference type="ARBA" id="ARBA00022448"/>
    </source>
</evidence>
<evidence type="ECO:0000256" key="5">
    <source>
        <dbReference type="ARBA" id="ARBA00022989"/>
    </source>
</evidence>
<feature type="transmembrane region" description="Helical" evidence="7">
    <location>
        <begin position="6"/>
        <end position="29"/>
    </location>
</feature>
<feature type="transmembrane region" description="Helical" evidence="7">
    <location>
        <begin position="71"/>
        <end position="88"/>
    </location>
</feature>
<evidence type="ECO:0000256" key="6">
    <source>
        <dbReference type="ARBA" id="ARBA00023136"/>
    </source>
</evidence>
<dbReference type="PANTHER" id="PTHR42718:SF46">
    <property type="entry name" value="BLR6921 PROTEIN"/>
    <property type="match status" value="1"/>
</dbReference>
<evidence type="ECO:0000256" key="7">
    <source>
        <dbReference type="SAM" id="Phobius"/>
    </source>
</evidence>
<reference evidence="9" key="1">
    <citation type="journal article" date="2019" name="Int. J. Syst. Evol. Microbiol.">
        <title>The Global Catalogue of Microorganisms (GCM) 10K type strain sequencing project: providing services to taxonomists for standard genome sequencing and annotation.</title>
        <authorList>
            <consortium name="The Broad Institute Genomics Platform"/>
            <consortium name="The Broad Institute Genome Sequencing Center for Infectious Disease"/>
            <person name="Wu L."/>
            <person name="Ma J."/>
        </authorList>
    </citation>
    <scope>NUCLEOTIDE SEQUENCE [LARGE SCALE GENOMIC DNA]</scope>
    <source>
        <strain evidence="9">JCM 11136</strain>
    </source>
</reference>
<name>A0ABP4ALM4_9ACTN</name>
<keyword evidence="3" id="KW-1003">Cell membrane</keyword>
<keyword evidence="9" id="KW-1185">Reference proteome</keyword>
<keyword evidence="5 7" id="KW-1133">Transmembrane helix</keyword>
<proteinExistence type="predicted"/>
<evidence type="ECO:0000313" key="8">
    <source>
        <dbReference type="EMBL" id="GAA0937836.1"/>
    </source>
</evidence>
<evidence type="ECO:0000256" key="3">
    <source>
        <dbReference type="ARBA" id="ARBA00022475"/>
    </source>
</evidence>
<organism evidence="8 9">
    <name type="scientific">Nonomuraea longicatena</name>
    <dbReference type="NCBI Taxonomy" id="83682"/>
    <lineage>
        <taxon>Bacteria</taxon>
        <taxon>Bacillati</taxon>
        <taxon>Actinomycetota</taxon>
        <taxon>Actinomycetes</taxon>
        <taxon>Streptosporangiales</taxon>
        <taxon>Streptosporangiaceae</taxon>
        <taxon>Nonomuraea</taxon>
    </lineage>
</organism>
<evidence type="ECO:0000256" key="1">
    <source>
        <dbReference type="ARBA" id="ARBA00004651"/>
    </source>
</evidence>
<keyword evidence="2" id="KW-0813">Transport</keyword>
<dbReference type="EMBL" id="BAAAHQ010000023">
    <property type="protein sequence ID" value="GAA0937836.1"/>
    <property type="molecule type" value="Genomic_DNA"/>
</dbReference>
<evidence type="ECO:0000256" key="4">
    <source>
        <dbReference type="ARBA" id="ARBA00022692"/>
    </source>
</evidence>
<comment type="caution">
    <text evidence="8">The sequence shown here is derived from an EMBL/GenBank/DDBJ whole genome shotgun (WGS) entry which is preliminary data.</text>
</comment>
<dbReference type="PANTHER" id="PTHR42718">
    <property type="entry name" value="MAJOR FACILITATOR SUPERFAMILY MULTIDRUG TRANSPORTER MFSC"/>
    <property type="match status" value="1"/>
</dbReference>
<feature type="transmembrane region" description="Helical" evidence="7">
    <location>
        <begin position="41"/>
        <end position="59"/>
    </location>
</feature>
<protein>
    <submittedName>
        <fullName evidence="8">Uncharacterized protein</fullName>
    </submittedName>
</protein>
<dbReference type="Proteomes" id="UP001501578">
    <property type="component" value="Unassembled WGS sequence"/>
</dbReference>
<sequence>MTEAMGWPAIFWLPVPIEILVAVIVGYALPPSPVRPGRFDLPGAATITLGISALAFGLISAPEAGWNSVRTVVSLAVGALSLGAYIVVELRSDHPLVPLGVSGGGRWSWPTP</sequence>
<keyword evidence="4 7" id="KW-0812">Transmembrane</keyword>
<accession>A0ABP4ALM4</accession>
<evidence type="ECO:0000313" key="9">
    <source>
        <dbReference type="Proteomes" id="UP001501578"/>
    </source>
</evidence>
<keyword evidence="6 7" id="KW-0472">Membrane</keyword>
<gene>
    <name evidence="8" type="ORF">GCM10009560_47450</name>
</gene>